<comment type="caution">
    <text evidence="2">The sequence shown here is derived from an EMBL/GenBank/DDBJ whole genome shotgun (WGS) entry which is preliminary data.</text>
</comment>
<dbReference type="Gene3D" id="2.60.40.10">
    <property type="entry name" value="Immunoglobulins"/>
    <property type="match status" value="1"/>
</dbReference>
<keyword evidence="1" id="KW-1133">Transmembrane helix</keyword>
<dbReference type="AlphaFoldDB" id="A0A2M6W6X0"/>
<dbReference type="Pfam" id="PF13413">
    <property type="entry name" value="HTH_25"/>
    <property type="match status" value="1"/>
</dbReference>
<feature type="transmembrane region" description="Helical" evidence="1">
    <location>
        <begin position="112"/>
        <end position="132"/>
    </location>
</feature>
<organism evidence="2 3">
    <name type="scientific">Candidatus Magasanikbacteria bacterium CG10_big_fil_rev_8_21_14_0_10_36_32</name>
    <dbReference type="NCBI Taxonomy" id="1974646"/>
    <lineage>
        <taxon>Bacteria</taxon>
        <taxon>Candidatus Magasanikiibacteriota</taxon>
    </lineage>
</organism>
<dbReference type="GO" id="GO:0003677">
    <property type="term" value="F:DNA binding"/>
    <property type="evidence" value="ECO:0007669"/>
    <property type="project" value="InterPro"/>
</dbReference>
<dbReference type="EMBL" id="PFBV01000003">
    <property type="protein sequence ID" value="PIT88524.1"/>
    <property type="molecule type" value="Genomic_DNA"/>
</dbReference>
<dbReference type="InterPro" id="IPR050400">
    <property type="entry name" value="Bact_Cytoskel_RodZ"/>
</dbReference>
<dbReference type="PANTHER" id="PTHR34475:SF1">
    <property type="entry name" value="CYTOSKELETON PROTEIN RODZ"/>
    <property type="match status" value="1"/>
</dbReference>
<dbReference type="InterPro" id="IPR010982">
    <property type="entry name" value="Lambda_DNA-bd_dom_sf"/>
</dbReference>
<reference evidence="3" key="1">
    <citation type="submission" date="2017-09" db="EMBL/GenBank/DDBJ databases">
        <title>Depth-based differentiation of microbial function through sediment-hosted aquifers and enrichment of novel symbionts in the deep terrestrial subsurface.</title>
        <authorList>
            <person name="Probst A.J."/>
            <person name="Ladd B."/>
            <person name="Jarett J.K."/>
            <person name="Geller-Mcgrath D.E."/>
            <person name="Sieber C.M.K."/>
            <person name="Emerson J.B."/>
            <person name="Anantharaman K."/>
            <person name="Thomas B.C."/>
            <person name="Malmstrom R."/>
            <person name="Stieglmeier M."/>
            <person name="Klingl A."/>
            <person name="Woyke T."/>
            <person name="Ryan C.M."/>
            <person name="Banfield J.F."/>
        </authorList>
    </citation>
    <scope>NUCLEOTIDE SEQUENCE [LARGE SCALE GENOMIC DNA]</scope>
</reference>
<evidence type="ECO:0000313" key="3">
    <source>
        <dbReference type="Proteomes" id="UP000231426"/>
    </source>
</evidence>
<dbReference type="Gene3D" id="1.10.260.40">
    <property type="entry name" value="lambda repressor-like DNA-binding domains"/>
    <property type="match status" value="1"/>
</dbReference>
<sequence>MSTFSFKKLTSPIRLGSRFKTAREEWKLSFANVASATRIPLKYLELIENNTFNELPNAKAYRLGYIREYAEFLKLDPEQIINQFIQENGLKDISALHPNKVIGNTSFYSVSIWARNILAAVCVVLVFGYLTLQVKHILEPPRLVLLDPSEGLVTNQLNVVVRGETDTECQLTINGMETMLNEKGQFQSEIDLANGVNTLVVSATKKHGKTNTVTRHIIVKNTQFSKLIESFNTTN</sequence>
<gene>
    <name evidence="2" type="ORF">COU29_01945</name>
</gene>
<evidence type="ECO:0008006" key="4">
    <source>
        <dbReference type="Google" id="ProtNLM"/>
    </source>
</evidence>
<dbReference type="Proteomes" id="UP000231426">
    <property type="component" value="Unassembled WGS sequence"/>
</dbReference>
<protein>
    <recommendedName>
        <fullName evidence="4">HTH cro/C1-type domain-containing protein</fullName>
    </recommendedName>
</protein>
<dbReference type="PANTHER" id="PTHR34475">
    <property type="match status" value="1"/>
</dbReference>
<proteinExistence type="predicted"/>
<evidence type="ECO:0000313" key="2">
    <source>
        <dbReference type="EMBL" id="PIT88524.1"/>
    </source>
</evidence>
<accession>A0A2M6W6X0</accession>
<dbReference type="InterPro" id="IPR013783">
    <property type="entry name" value="Ig-like_fold"/>
</dbReference>
<dbReference type="Pfam" id="PF09136">
    <property type="entry name" value="Glucodextran_B"/>
    <property type="match status" value="1"/>
</dbReference>
<evidence type="ECO:0000256" key="1">
    <source>
        <dbReference type="SAM" id="Phobius"/>
    </source>
</evidence>
<keyword evidence="1" id="KW-0812">Transmembrane</keyword>
<name>A0A2M6W6X0_9BACT</name>
<keyword evidence="1" id="KW-0472">Membrane</keyword>
<dbReference type="SUPFAM" id="SSF47413">
    <property type="entry name" value="lambda repressor-like DNA-binding domains"/>
    <property type="match status" value="1"/>
</dbReference>